<keyword evidence="2" id="KW-0472">Membrane</keyword>
<name>A0AAW2ZHA5_9EUKA</name>
<keyword evidence="2" id="KW-1133">Transmembrane helix</keyword>
<evidence type="ECO:0000313" key="3">
    <source>
        <dbReference type="EMBL" id="KAL0482865.1"/>
    </source>
</evidence>
<proteinExistence type="predicted"/>
<dbReference type="EMBL" id="JAOPGA020000903">
    <property type="protein sequence ID" value="KAL0482865.1"/>
    <property type="molecule type" value="Genomic_DNA"/>
</dbReference>
<evidence type="ECO:0000313" key="5">
    <source>
        <dbReference type="Proteomes" id="UP001431209"/>
    </source>
</evidence>
<comment type="caution">
    <text evidence="4">The sequence shown here is derived from an EMBL/GenBank/DDBJ whole genome shotgun (WGS) entry which is preliminary data.</text>
</comment>
<evidence type="ECO:0000256" key="1">
    <source>
        <dbReference type="SAM" id="Coils"/>
    </source>
</evidence>
<dbReference type="AlphaFoldDB" id="A0AAW2ZHA5"/>
<evidence type="ECO:0000313" key="4">
    <source>
        <dbReference type="EMBL" id="KAL0489287.1"/>
    </source>
</evidence>
<dbReference type="EMBL" id="JAOPGA020001540">
    <property type="protein sequence ID" value="KAL0489287.1"/>
    <property type="molecule type" value="Genomic_DNA"/>
</dbReference>
<feature type="transmembrane region" description="Helical" evidence="2">
    <location>
        <begin position="44"/>
        <end position="68"/>
    </location>
</feature>
<protein>
    <submittedName>
        <fullName evidence="4">A-kinase anchor protein</fullName>
    </submittedName>
</protein>
<evidence type="ECO:0000256" key="2">
    <source>
        <dbReference type="SAM" id="Phobius"/>
    </source>
</evidence>
<accession>A0AAW2ZHA5</accession>
<feature type="transmembrane region" description="Helical" evidence="2">
    <location>
        <begin position="150"/>
        <end position="166"/>
    </location>
</feature>
<reference evidence="4 5" key="1">
    <citation type="submission" date="2024-03" db="EMBL/GenBank/DDBJ databases">
        <title>The Acrasis kona genome and developmental transcriptomes reveal deep origins of eukaryotic multicellular pathways.</title>
        <authorList>
            <person name="Sheikh S."/>
            <person name="Fu C.-J."/>
            <person name="Brown M.W."/>
            <person name="Baldauf S.L."/>
        </authorList>
    </citation>
    <scope>NUCLEOTIDE SEQUENCE [LARGE SCALE GENOMIC DNA]</scope>
    <source>
        <strain evidence="4 5">ATCC MYA-3509</strain>
    </source>
</reference>
<organism evidence="4 5">
    <name type="scientific">Acrasis kona</name>
    <dbReference type="NCBI Taxonomy" id="1008807"/>
    <lineage>
        <taxon>Eukaryota</taxon>
        <taxon>Discoba</taxon>
        <taxon>Heterolobosea</taxon>
        <taxon>Tetramitia</taxon>
        <taxon>Eutetramitia</taxon>
        <taxon>Acrasidae</taxon>
        <taxon>Acrasis</taxon>
    </lineage>
</organism>
<feature type="transmembrane region" description="Helical" evidence="2">
    <location>
        <begin position="89"/>
        <end position="108"/>
    </location>
</feature>
<keyword evidence="2" id="KW-0812">Transmembrane</keyword>
<keyword evidence="1" id="KW-0175">Coiled coil</keyword>
<dbReference type="Proteomes" id="UP001431209">
    <property type="component" value="Unassembled WGS sequence"/>
</dbReference>
<feature type="transmembrane region" description="Helical" evidence="2">
    <location>
        <begin position="120"/>
        <end position="138"/>
    </location>
</feature>
<feature type="coiled-coil region" evidence="1">
    <location>
        <begin position="5"/>
        <end position="36"/>
    </location>
</feature>
<gene>
    <name evidence="3" type="ORF">AKO1_010325</name>
    <name evidence="4" type="ORF">AKO1_010600</name>
</gene>
<sequence>MSNVAGQVNANVQDLKQNLKNKQTEIKAEIQEAVKEVQVKSKKYIRSTLFACGSLFLLNGLLLYFGTLSGSSRIDLARFYGFREGKNEHLQRSVGILCIILAASNFLPLTKLHEGAANDALTSIAVQGNILAFTHYAVETIYFKDLRMEIIFCMGMFLLMNVFWTFKEMYQSKKEVIVVKKSQ</sequence>
<keyword evidence="5" id="KW-1185">Reference proteome</keyword>